<organism evidence="6 7">
    <name type="scientific">Amylocarpus encephaloides</name>
    <dbReference type="NCBI Taxonomy" id="45428"/>
    <lineage>
        <taxon>Eukaryota</taxon>
        <taxon>Fungi</taxon>
        <taxon>Dikarya</taxon>
        <taxon>Ascomycota</taxon>
        <taxon>Pezizomycotina</taxon>
        <taxon>Leotiomycetes</taxon>
        <taxon>Helotiales</taxon>
        <taxon>Helotiales incertae sedis</taxon>
        <taxon>Amylocarpus</taxon>
    </lineage>
</organism>
<dbReference type="Proteomes" id="UP000824998">
    <property type="component" value="Unassembled WGS sequence"/>
</dbReference>
<proteinExistence type="predicted"/>
<feature type="transmembrane region" description="Helical" evidence="5">
    <location>
        <begin position="39"/>
        <end position="60"/>
    </location>
</feature>
<feature type="transmembrane region" description="Helical" evidence="5">
    <location>
        <begin position="12"/>
        <end position="33"/>
    </location>
</feature>
<dbReference type="EMBL" id="MU251358">
    <property type="protein sequence ID" value="KAG9239467.1"/>
    <property type="molecule type" value="Genomic_DNA"/>
</dbReference>
<keyword evidence="7" id="KW-1185">Reference proteome</keyword>
<reference evidence="6" key="1">
    <citation type="journal article" date="2021" name="IMA Fungus">
        <title>Genomic characterization of three marine fungi, including Emericellopsis atlantica sp. nov. with signatures of a generalist lifestyle and marine biomass degradation.</title>
        <authorList>
            <person name="Hagestad O.C."/>
            <person name="Hou L."/>
            <person name="Andersen J.H."/>
            <person name="Hansen E.H."/>
            <person name="Altermark B."/>
            <person name="Li C."/>
            <person name="Kuhnert E."/>
            <person name="Cox R.J."/>
            <person name="Crous P.W."/>
            <person name="Spatafora J.W."/>
            <person name="Lail K."/>
            <person name="Amirebrahimi M."/>
            <person name="Lipzen A."/>
            <person name="Pangilinan J."/>
            <person name="Andreopoulos W."/>
            <person name="Hayes R.D."/>
            <person name="Ng V."/>
            <person name="Grigoriev I.V."/>
            <person name="Jackson S.A."/>
            <person name="Sutton T.D.S."/>
            <person name="Dobson A.D.W."/>
            <person name="Rama T."/>
        </authorList>
    </citation>
    <scope>NUCLEOTIDE SEQUENCE</scope>
    <source>
        <strain evidence="6">TRa018bII</strain>
    </source>
</reference>
<feature type="transmembrane region" description="Helical" evidence="5">
    <location>
        <begin position="72"/>
        <end position="97"/>
    </location>
</feature>
<feature type="transmembrane region" description="Helical" evidence="5">
    <location>
        <begin position="160"/>
        <end position="182"/>
    </location>
</feature>
<keyword evidence="2 5" id="KW-0812">Transmembrane</keyword>
<comment type="subcellular location">
    <subcellularLocation>
        <location evidence="1">Membrane</location>
        <topology evidence="1">Multi-pass membrane protein</topology>
    </subcellularLocation>
</comment>
<dbReference type="OrthoDB" id="3358017at2759"/>
<dbReference type="PROSITE" id="PS51257">
    <property type="entry name" value="PROKAR_LIPOPROTEIN"/>
    <property type="match status" value="1"/>
</dbReference>
<evidence type="ECO:0000256" key="3">
    <source>
        <dbReference type="ARBA" id="ARBA00022989"/>
    </source>
</evidence>
<dbReference type="GO" id="GO:0016020">
    <property type="term" value="C:membrane"/>
    <property type="evidence" value="ECO:0007669"/>
    <property type="project" value="UniProtKB-SubCell"/>
</dbReference>
<keyword evidence="3 5" id="KW-1133">Transmembrane helix</keyword>
<accession>A0A9P7YTJ6</accession>
<evidence type="ECO:0000256" key="2">
    <source>
        <dbReference type="ARBA" id="ARBA00022692"/>
    </source>
</evidence>
<dbReference type="PANTHER" id="PTHR31465:SF28">
    <property type="entry name" value="DOMAIN PROTEIN, PUTATIVE-RELATED"/>
    <property type="match status" value="1"/>
</dbReference>
<evidence type="ECO:0000256" key="1">
    <source>
        <dbReference type="ARBA" id="ARBA00004141"/>
    </source>
</evidence>
<comment type="caution">
    <text evidence="6">The sequence shown here is derived from an EMBL/GenBank/DDBJ whole genome shotgun (WGS) entry which is preliminary data.</text>
</comment>
<feature type="transmembrane region" description="Helical" evidence="5">
    <location>
        <begin position="261"/>
        <end position="279"/>
    </location>
</feature>
<name>A0A9P7YTJ6_9HELO</name>
<feature type="transmembrane region" description="Helical" evidence="5">
    <location>
        <begin position="117"/>
        <end position="140"/>
    </location>
</feature>
<dbReference type="Pfam" id="PF04479">
    <property type="entry name" value="RTA1"/>
    <property type="match status" value="1"/>
</dbReference>
<evidence type="ECO:0000313" key="7">
    <source>
        <dbReference type="Proteomes" id="UP000824998"/>
    </source>
</evidence>
<dbReference type="PANTHER" id="PTHR31465">
    <property type="entry name" value="PROTEIN RTA1-RELATED"/>
    <property type="match status" value="1"/>
</dbReference>
<dbReference type="InterPro" id="IPR007568">
    <property type="entry name" value="RTA1"/>
</dbReference>
<sequence length="296" mass="33667">MVKSRYHYDPSTPAAVVAAACFCLGALLTTYQWLRHRSWVWVIMVVASWMEGIGYIARILSINDQTKKTLYILQFALIVLAPVLMAAGCYIIFGRIVFHVVPKESRTLKLLWISPRWLTPIFVICDIVALLLQMVGAIKITSVDATDKDAADKINQGKRIAEIGVAVQLICFGFFSIIAVRFNFTSKRFKNKFEERIALEGQSGKYVTVDGAEKKLKKNWQAILRVTNIASLCVLVRSVYRMVEFSLGPTGYTGHHEWCMYVFDALTIYPVVALFIYWFPGNYLPYLGFRLPKQAR</sequence>
<evidence type="ECO:0000256" key="5">
    <source>
        <dbReference type="SAM" id="Phobius"/>
    </source>
</evidence>
<keyword evidence="4 5" id="KW-0472">Membrane</keyword>
<evidence type="ECO:0000313" key="6">
    <source>
        <dbReference type="EMBL" id="KAG9239467.1"/>
    </source>
</evidence>
<gene>
    <name evidence="6" type="ORF">BJ875DRAFT_414110</name>
</gene>
<evidence type="ECO:0000256" key="4">
    <source>
        <dbReference type="ARBA" id="ARBA00023136"/>
    </source>
</evidence>
<protein>
    <submittedName>
        <fullName evidence="6">RTA-like protein</fullName>
    </submittedName>
</protein>
<dbReference type="AlphaFoldDB" id="A0A9P7YTJ6"/>